<dbReference type="Pfam" id="PF12146">
    <property type="entry name" value="Hydrolase_4"/>
    <property type="match status" value="1"/>
</dbReference>
<name>A0A2S9IBN2_9GAMM</name>
<dbReference type="PANTHER" id="PTHR11614">
    <property type="entry name" value="PHOSPHOLIPASE-RELATED"/>
    <property type="match status" value="1"/>
</dbReference>
<dbReference type="InterPro" id="IPR029058">
    <property type="entry name" value="AB_hydrolase_fold"/>
</dbReference>
<dbReference type="SUPFAM" id="SSF53474">
    <property type="entry name" value="alpha/beta-Hydrolases"/>
    <property type="match status" value="1"/>
</dbReference>
<keyword evidence="3" id="KW-1185">Reference proteome</keyword>
<dbReference type="Gene3D" id="3.40.50.1820">
    <property type="entry name" value="alpha/beta hydrolase"/>
    <property type="match status" value="1"/>
</dbReference>
<gene>
    <name evidence="2" type="ORF">CQW29_12135</name>
</gene>
<feature type="domain" description="Serine aminopeptidase S33" evidence="1">
    <location>
        <begin position="25"/>
        <end position="251"/>
    </location>
</feature>
<dbReference type="InterPro" id="IPR000073">
    <property type="entry name" value="AB_hydrolase_1"/>
</dbReference>
<proteinExistence type="predicted"/>
<comment type="caution">
    <text evidence="2">The sequence shown here is derived from an EMBL/GenBank/DDBJ whole genome shotgun (WGS) entry which is preliminary data.</text>
</comment>
<dbReference type="OrthoDB" id="9773293at2"/>
<dbReference type="RefSeq" id="WP_105592992.1">
    <property type="nucleotide sequence ID" value="NZ_PDET01000007.1"/>
</dbReference>
<reference evidence="2 3" key="1">
    <citation type="submission" date="2017-10" db="EMBL/GenBank/DDBJ databases">
        <title>Draft genome of two endophytic bacteria isolated from 'guarana' Paullinia cupana (Mart.) Ducke.</title>
        <authorList>
            <person name="Siqueira K.A."/>
            <person name="Liotti R.G."/>
            <person name="Mendes T.A."/>
            <person name="Soares M.A."/>
        </authorList>
    </citation>
    <scope>NUCLEOTIDE SEQUENCE [LARGE SCALE GENOMIC DNA]</scope>
    <source>
        <strain evidence="2 3">342</strain>
    </source>
</reference>
<protein>
    <submittedName>
        <fullName evidence="2">Lysophospholipase</fullName>
    </submittedName>
</protein>
<evidence type="ECO:0000313" key="3">
    <source>
        <dbReference type="Proteomes" id="UP000239181"/>
    </source>
</evidence>
<dbReference type="PRINTS" id="PR00111">
    <property type="entry name" value="ABHYDROLASE"/>
</dbReference>
<dbReference type="InterPro" id="IPR051044">
    <property type="entry name" value="MAG_DAG_Lipase"/>
</dbReference>
<evidence type="ECO:0000313" key="2">
    <source>
        <dbReference type="EMBL" id="PRD15209.1"/>
    </source>
</evidence>
<evidence type="ECO:0000259" key="1">
    <source>
        <dbReference type="Pfam" id="PF12146"/>
    </source>
</evidence>
<accession>A0A2S9IBN2</accession>
<dbReference type="AlphaFoldDB" id="A0A2S9IBN2"/>
<organism evidence="2 3">
    <name type="scientific">Pantoea coffeiphila</name>
    <dbReference type="NCBI Taxonomy" id="1465635"/>
    <lineage>
        <taxon>Bacteria</taxon>
        <taxon>Pseudomonadati</taxon>
        <taxon>Pseudomonadota</taxon>
        <taxon>Gammaproteobacteria</taxon>
        <taxon>Enterobacterales</taxon>
        <taxon>Erwiniaceae</taxon>
        <taxon>Pantoea</taxon>
    </lineage>
</organism>
<dbReference type="InterPro" id="IPR022742">
    <property type="entry name" value="Hydrolase_4"/>
</dbReference>
<dbReference type="Proteomes" id="UP000239181">
    <property type="component" value="Unassembled WGS sequence"/>
</dbReference>
<sequence length="268" mass="29749">MSDYRLSHISGHLGDIALHHWPVPQPRFLVLLVHGYGEHLARYHHVAEKLNQLGGYVFGPDHLGHGLSQGERVLIEDYEAVVDDVHLAVASVRQQFPDLPLVIIGHSMGGMIATRYVQRFADEVRALVLSGPLLGEHTQISDMFGLADIPDTPLDIRTLSRDPEVGAKYQADPLVWHGPFKRATLGAMCDMLSTIHHGPGFGSLPTLWLHGEGDKLVLPNESQQTLNKLRGSDFDRELYSGAQHEIFNETNQDDVLRRVSGFIVRALG</sequence>
<dbReference type="EMBL" id="PDET01000007">
    <property type="protein sequence ID" value="PRD15209.1"/>
    <property type="molecule type" value="Genomic_DNA"/>
</dbReference>